<keyword evidence="2" id="KW-0812">Transmembrane</keyword>
<evidence type="ECO:0000313" key="5">
    <source>
        <dbReference type="Proteomes" id="UP001501475"/>
    </source>
</evidence>
<dbReference type="InterPro" id="IPR003855">
    <property type="entry name" value="K+_transporter"/>
</dbReference>
<evidence type="ECO:0000313" key="4">
    <source>
        <dbReference type="EMBL" id="GAA1743385.1"/>
    </source>
</evidence>
<feature type="transmembrane region" description="Helical" evidence="2">
    <location>
        <begin position="131"/>
        <end position="149"/>
    </location>
</feature>
<dbReference type="Pfam" id="PF02705">
    <property type="entry name" value="K_trans"/>
    <property type="match status" value="1"/>
</dbReference>
<feature type="transmembrane region" description="Helical" evidence="2">
    <location>
        <begin position="204"/>
        <end position="224"/>
    </location>
</feature>
<evidence type="ECO:0000256" key="2">
    <source>
        <dbReference type="SAM" id="Phobius"/>
    </source>
</evidence>
<dbReference type="EMBL" id="BAAAPN010000001">
    <property type="protein sequence ID" value="GAA1743385.1"/>
    <property type="molecule type" value="Genomic_DNA"/>
</dbReference>
<evidence type="ECO:0000259" key="3">
    <source>
        <dbReference type="Pfam" id="PF02705"/>
    </source>
</evidence>
<feature type="transmembrane region" description="Helical" evidence="2">
    <location>
        <begin position="161"/>
        <end position="184"/>
    </location>
</feature>
<feature type="transmembrane region" description="Helical" evidence="2">
    <location>
        <begin position="91"/>
        <end position="111"/>
    </location>
</feature>
<accession>A0ABN2JY61</accession>
<comment type="caution">
    <text evidence="4">The sequence shown here is derived from an EMBL/GenBank/DDBJ whole genome shotgun (WGS) entry which is preliminary data.</text>
</comment>
<sequence>MILGALGVVFGDIGTSPRYAMQTVFGLDGGIVTPTRDNALGVMSTIVWSIILIVSIKYVRFVLRADNDGEGGVLSLAFLARQSVRPGGKRFRLVMLLGVIGAALFYGDSVITPAISVMSAVEGLEVVSPGMARWVIPMGIVIITALFAVQSRGTERVGRLFGPIMVGWFVTLALLGIPHVIAYPRALWALSPHLAIQFALAHKLISFLALGGVVLAITGAEALYADMGHFGRPAILSAWFWLVFPSLTLNYLGHAELIVKDPSTASRPFFYLAPAWATLPLVVLATIATVIASQAVISGAYSVSRQAERLDFLPRLSVHQTSEHQAVRSMCRSSTGCCMPACSF</sequence>
<feature type="transmembrane region" description="Helical" evidence="2">
    <location>
        <begin position="273"/>
        <end position="297"/>
    </location>
</feature>
<comment type="similarity">
    <text evidence="1">Belongs to the HAK/KUP transporter (TC 2.A.72) family.</text>
</comment>
<dbReference type="PANTHER" id="PTHR30540">
    <property type="entry name" value="OSMOTIC STRESS POTASSIUM TRANSPORTER"/>
    <property type="match status" value="1"/>
</dbReference>
<keyword evidence="2" id="KW-1133">Transmembrane helix</keyword>
<keyword evidence="2" id="KW-0472">Membrane</keyword>
<feature type="transmembrane region" description="Helical" evidence="2">
    <location>
        <begin position="39"/>
        <end position="59"/>
    </location>
</feature>
<dbReference type="InterPro" id="IPR053951">
    <property type="entry name" value="K_trans_N"/>
</dbReference>
<evidence type="ECO:0000256" key="1">
    <source>
        <dbReference type="ARBA" id="ARBA00007019"/>
    </source>
</evidence>
<feature type="domain" description="K+ potassium transporter integral membrane" evidence="3">
    <location>
        <begin position="2"/>
        <end position="326"/>
    </location>
</feature>
<reference evidence="4 5" key="1">
    <citation type="journal article" date="2019" name="Int. J. Syst. Evol. Microbiol.">
        <title>The Global Catalogue of Microorganisms (GCM) 10K type strain sequencing project: providing services to taxonomists for standard genome sequencing and annotation.</title>
        <authorList>
            <consortium name="The Broad Institute Genomics Platform"/>
            <consortium name="The Broad Institute Genome Sequencing Center for Infectious Disease"/>
            <person name="Wu L."/>
            <person name="Ma J."/>
        </authorList>
    </citation>
    <scope>NUCLEOTIDE SEQUENCE [LARGE SCALE GENOMIC DNA]</scope>
    <source>
        <strain evidence="4 5">JCM 15591</strain>
    </source>
</reference>
<proteinExistence type="inferred from homology"/>
<protein>
    <recommendedName>
        <fullName evidence="3">K+ potassium transporter integral membrane domain-containing protein</fullName>
    </recommendedName>
</protein>
<dbReference type="PANTHER" id="PTHR30540:SF79">
    <property type="entry name" value="LOW AFFINITY POTASSIUM TRANSPORT SYSTEM PROTEIN KUP"/>
    <property type="match status" value="1"/>
</dbReference>
<feature type="transmembrane region" description="Helical" evidence="2">
    <location>
        <begin position="236"/>
        <end position="253"/>
    </location>
</feature>
<keyword evidence="5" id="KW-1185">Reference proteome</keyword>
<organism evidence="4 5">
    <name type="scientific">Nostocoides vanveenii</name>
    <dbReference type="NCBI Taxonomy" id="330835"/>
    <lineage>
        <taxon>Bacteria</taxon>
        <taxon>Bacillati</taxon>
        <taxon>Actinomycetota</taxon>
        <taxon>Actinomycetes</taxon>
        <taxon>Micrococcales</taxon>
        <taxon>Intrasporangiaceae</taxon>
        <taxon>Nostocoides</taxon>
    </lineage>
</organism>
<gene>
    <name evidence="4" type="ORF">GCM10009810_00260</name>
</gene>
<dbReference type="Proteomes" id="UP001501475">
    <property type="component" value="Unassembled WGS sequence"/>
</dbReference>
<name>A0ABN2JY61_9MICO</name>